<name>A0A385ENA5_ECOLX</name>
<sequence length="100" mass="10924">MINCNTAAIKVRIAIISSIIPRTSISVARRLLGNPLSSNPPIRLCHSLNQKKNFTTLPPRLPGAKPEEGYTVAVCLPTVRVLFSTKFDFEESELAHHTGG</sequence>
<protein>
    <submittedName>
        <fullName evidence="1">Uncharacterized protein</fullName>
    </submittedName>
</protein>
<proteinExistence type="predicted"/>
<organism evidence="1">
    <name type="scientific">Escherichia coli</name>
    <dbReference type="NCBI Taxonomy" id="562"/>
    <lineage>
        <taxon>Bacteria</taxon>
        <taxon>Pseudomonadati</taxon>
        <taxon>Pseudomonadota</taxon>
        <taxon>Gammaproteobacteria</taxon>
        <taxon>Enterobacterales</taxon>
        <taxon>Enterobacteriaceae</taxon>
        <taxon>Escherichia</taxon>
    </lineage>
</organism>
<reference evidence="1" key="1">
    <citation type="submission" date="2018-01" db="EMBL/GenBank/DDBJ databases">
        <title>Escherichia coli ST648-D co-producing KPC-2, CTX-M- 15 and QnrS1 isgoing to companion animals.</title>
        <authorList>
            <person name="Sellera F."/>
            <person name="Fernandes M."/>
            <person name="Ruiz R."/>
            <person name="Falleiros A."/>
            <person name="Rodrigues F."/>
            <person name="Cerdeira L."/>
            <person name="Lincopan N."/>
        </authorList>
    </citation>
    <scope>NUCLEOTIDE SEQUENCE</scope>
    <source>
        <strain evidence="1">ECSIC9</strain>
        <plasmid evidence="1">pECSIC9</plasmid>
    </source>
</reference>
<dbReference type="EMBL" id="MG886286">
    <property type="protein sequence ID" value="AXQ86759.1"/>
    <property type="molecule type" value="Genomic_DNA"/>
</dbReference>
<gene>
    <name evidence="1" type="ORF">pECSIC9_00071</name>
</gene>
<evidence type="ECO:0000313" key="1">
    <source>
        <dbReference type="EMBL" id="AXQ86759.1"/>
    </source>
</evidence>
<geneLocation type="plasmid" evidence="1">
    <name>pECSIC9</name>
</geneLocation>
<keyword evidence="1" id="KW-0614">Plasmid</keyword>
<dbReference type="AlphaFoldDB" id="A0A385ENA5"/>
<accession>A0A385ENA5</accession>